<feature type="active site" evidence="5">
    <location>
        <position position="80"/>
    </location>
</feature>
<dbReference type="PIRSF" id="PIRSF500175">
    <property type="entry name" value="Glu_ADT_D"/>
    <property type="match status" value="1"/>
</dbReference>
<name>A0A0Q0RRM9_9ARCH</name>
<dbReference type="GO" id="GO:0006450">
    <property type="term" value="P:regulation of translational fidelity"/>
    <property type="evidence" value="ECO:0007669"/>
    <property type="project" value="InterPro"/>
</dbReference>
<evidence type="ECO:0000313" key="10">
    <source>
        <dbReference type="EMBL" id="KQB35027.1"/>
    </source>
</evidence>
<dbReference type="Pfam" id="PF17763">
    <property type="entry name" value="Asparaginase_C"/>
    <property type="match status" value="1"/>
</dbReference>
<dbReference type="RefSeq" id="WP_048100928.1">
    <property type="nucleotide sequence ID" value="NZ_LKBH01000189.1"/>
</dbReference>
<dbReference type="Pfam" id="PF00710">
    <property type="entry name" value="Asparaginase"/>
    <property type="match status" value="1"/>
</dbReference>
<dbReference type="Proteomes" id="UP000050301">
    <property type="component" value="Unassembled WGS sequence"/>
</dbReference>
<dbReference type="GO" id="GO:0050567">
    <property type="term" value="F:glutaminyl-tRNA synthase (glutamine-hydrolyzing) activity"/>
    <property type="evidence" value="ECO:0007669"/>
    <property type="project" value="UniProtKB-UniRule"/>
</dbReference>
<dbReference type="Gene3D" id="2.30.30.520">
    <property type="match status" value="1"/>
</dbReference>
<dbReference type="PIRSF" id="PIRSF001220">
    <property type="entry name" value="L-ASNase_gatD"/>
    <property type="match status" value="1"/>
</dbReference>
<dbReference type="PANTHER" id="PTHR11707">
    <property type="entry name" value="L-ASPARAGINASE"/>
    <property type="match status" value="1"/>
</dbReference>
<keyword evidence="4 5" id="KW-0648">Protein biosynthesis</keyword>
<evidence type="ECO:0000256" key="2">
    <source>
        <dbReference type="ARBA" id="ARBA00022741"/>
    </source>
</evidence>
<dbReference type="InterPro" id="IPR027473">
    <property type="entry name" value="L-asparaginase_C"/>
</dbReference>
<dbReference type="Gene3D" id="3.40.50.40">
    <property type="match status" value="1"/>
</dbReference>
<dbReference type="NCBIfam" id="NF003217">
    <property type="entry name" value="PRK04183.1"/>
    <property type="match status" value="1"/>
</dbReference>
<evidence type="ECO:0000259" key="8">
    <source>
        <dbReference type="Pfam" id="PF00710"/>
    </source>
</evidence>
<evidence type="ECO:0000256" key="7">
    <source>
        <dbReference type="RuleBase" id="RU004457"/>
    </source>
</evidence>
<dbReference type="NCBIfam" id="TIGR02153">
    <property type="entry name" value="gatD_arch"/>
    <property type="match status" value="1"/>
</dbReference>
<protein>
    <recommendedName>
        <fullName evidence="5 7">Glutamyl-tRNA(Gln) amidotransferase subunit D</fullName>
        <shortName evidence="5">Glu-ADT subunit D</shortName>
        <ecNumber evidence="5 7">6.3.5.-</ecNumber>
    </recommendedName>
</protein>
<accession>A0A0Q0RRM9</accession>
<evidence type="ECO:0000259" key="9">
    <source>
        <dbReference type="Pfam" id="PF17763"/>
    </source>
</evidence>
<dbReference type="GO" id="GO:0016740">
    <property type="term" value="F:transferase activity"/>
    <property type="evidence" value="ECO:0007669"/>
    <property type="project" value="UniProtKB-KW"/>
</dbReference>
<dbReference type="PRINTS" id="PR00139">
    <property type="entry name" value="ASNGLNASE"/>
</dbReference>
<feature type="domain" description="Asparaginase/glutaminase C-terminal" evidence="9">
    <location>
        <begin position="280"/>
        <end position="382"/>
    </location>
</feature>
<dbReference type="InterPro" id="IPR027474">
    <property type="entry name" value="L-asparaginase_N"/>
</dbReference>
<keyword evidence="3 5" id="KW-0067">ATP-binding</keyword>
<dbReference type="InterPro" id="IPR027475">
    <property type="entry name" value="Asparaginase/glutaminase_AS2"/>
</dbReference>
<dbReference type="SUPFAM" id="SSF141300">
    <property type="entry name" value="GatD N-terminal domain-like"/>
    <property type="match status" value="1"/>
</dbReference>
<dbReference type="EMBL" id="LKBH01000189">
    <property type="protein sequence ID" value="KQB35027.1"/>
    <property type="molecule type" value="Genomic_DNA"/>
</dbReference>
<evidence type="ECO:0000256" key="3">
    <source>
        <dbReference type="ARBA" id="ARBA00022840"/>
    </source>
</evidence>
<organism evidence="10 11">
    <name type="scientific">Acidiplasma cupricumulans</name>
    <dbReference type="NCBI Taxonomy" id="312540"/>
    <lineage>
        <taxon>Archaea</taxon>
        <taxon>Methanobacteriati</taxon>
        <taxon>Thermoplasmatota</taxon>
        <taxon>Thermoplasmata</taxon>
        <taxon>Thermoplasmatales</taxon>
        <taxon>Ferroplasmaceae</taxon>
        <taxon>Acidiplasma</taxon>
    </lineage>
</organism>
<dbReference type="GO" id="GO:0006412">
    <property type="term" value="P:translation"/>
    <property type="evidence" value="ECO:0007669"/>
    <property type="project" value="UniProtKB-UniRule"/>
</dbReference>
<comment type="subunit">
    <text evidence="5 7">Heterodimer of GatD and GatE.</text>
</comment>
<evidence type="ECO:0000256" key="1">
    <source>
        <dbReference type="ARBA" id="ARBA00022598"/>
    </source>
</evidence>
<keyword evidence="2 5" id="KW-0547">Nucleotide-binding</keyword>
<dbReference type="PANTHER" id="PTHR11707:SF28">
    <property type="entry name" value="60 KDA LYSOPHOSPHOLIPASE"/>
    <property type="match status" value="1"/>
</dbReference>
<dbReference type="InterPro" id="IPR006034">
    <property type="entry name" value="Asparaginase/glutaminase-like"/>
</dbReference>
<evidence type="ECO:0000256" key="4">
    <source>
        <dbReference type="ARBA" id="ARBA00022917"/>
    </source>
</evidence>
<keyword evidence="1 5" id="KW-0436">Ligase</keyword>
<comment type="catalytic activity">
    <reaction evidence="5 7">
        <text>L-glutamyl-tRNA(Gln) + L-glutamine + ATP + H2O = L-glutaminyl-tRNA(Gln) + L-glutamate + ADP + phosphate + H(+)</text>
        <dbReference type="Rhea" id="RHEA:17521"/>
        <dbReference type="Rhea" id="RHEA-COMP:9681"/>
        <dbReference type="Rhea" id="RHEA-COMP:9684"/>
        <dbReference type="ChEBI" id="CHEBI:15377"/>
        <dbReference type="ChEBI" id="CHEBI:15378"/>
        <dbReference type="ChEBI" id="CHEBI:29985"/>
        <dbReference type="ChEBI" id="CHEBI:30616"/>
        <dbReference type="ChEBI" id="CHEBI:43474"/>
        <dbReference type="ChEBI" id="CHEBI:58359"/>
        <dbReference type="ChEBI" id="CHEBI:78520"/>
        <dbReference type="ChEBI" id="CHEBI:78521"/>
        <dbReference type="ChEBI" id="CHEBI:456216"/>
    </reaction>
</comment>
<dbReference type="SMART" id="SM00870">
    <property type="entry name" value="Asparaginase"/>
    <property type="match status" value="1"/>
</dbReference>
<dbReference type="NCBIfam" id="TIGR00519">
    <property type="entry name" value="asnASE_I"/>
    <property type="match status" value="1"/>
</dbReference>
<sequence>MKTGEKIDFEYKGDSYSGIFIKNDGKITTIKLSNGYNISALNENIKILREYENNYVAQDNIREIKINGKNEVYILTTGGTIGSSVDYRTGAVKPVRDISYIYNFVNNISEFNVKQINVANILSENVNSKYWIEYARRARDVLNKNAGVVIFHGTDTMQHTASALSFMFEKLTGPIILTGSQRSSDRPSSDAFINIEASINFTKSDIGEVGIVMHSDTSDGTVSFHRGVRARKMHTSRRDAFQSIGIRPLATYTDGRVSVNNNAMKRQDENILNDKMDDSVSIIYFYPGMPEEDFINIAANKKAVIIMGTGLGHVSDNIINAIKRLSKDTYFFMTSQCLYGSVNLNVYSTGRYLLDAGVIPLGDMLPETAMVKAMFLLANYPDNLVKLMKSNLRGELNSRRILEW</sequence>
<gene>
    <name evidence="5" type="primary">gatD</name>
    <name evidence="10" type="ORF">AOG55_08030</name>
</gene>
<comment type="caution">
    <text evidence="10">The sequence shown here is derived from an EMBL/GenBank/DDBJ whole genome shotgun (WGS) entry which is preliminary data.</text>
</comment>
<dbReference type="FunCoup" id="A0A0Q0RRM9">
    <property type="interactions" value="60"/>
</dbReference>
<dbReference type="InParanoid" id="A0A0Q0RRM9"/>
<dbReference type="InterPro" id="IPR037222">
    <property type="entry name" value="GatD_N_sf"/>
</dbReference>
<feature type="active site" evidence="5">
    <location>
        <position position="232"/>
    </location>
</feature>
<keyword evidence="10" id="KW-0808">Transferase</keyword>
<dbReference type="InterPro" id="IPR036152">
    <property type="entry name" value="Asp/glu_Ase-like_sf"/>
</dbReference>
<dbReference type="GO" id="GO:0005524">
    <property type="term" value="F:ATP binding"/>
    <property type="evidence" value="ECO:0007669"/>
    <property type="project" value="UniProtKB-KW"/>
</dbReference>
<keyword evidence="11" id="KW-1185">Reference proteome</keyword>
<feature type="active site" evidence="5 6">
    <location>
        <position position="154"/>
    </location>
</feature>
<feature type="active site" evidence="5">
    <location>
        <position position="155"/>
    </location>
</feature>
<feature type="domain" description="L-asparaginase N-terminal" evidence="8">
    <location>
        <begin position="72"/>
        <end position="263"/>
    </location>
</feature>
<evidence type="ECO:0000256" key="6">
    <source>
        <dbReference type="PROSITE-ProRule" id="PRU10100"/>
    </source>
</evidence>
<comment type="similarity">
    <text evidence="5 7">Belongs to the asparaginase 1 family. GatD subfamily.</text>
</comment>
<dbReference type="InterPro" id="IPR037152">
    <property type="entry name" value="L-asparaginase_N_sf"/>
</dbReference>
<dbReference type="GO" id="GO:0004067">
    <property type="term" value="F:asparaginase activity"/>
    <property type="evidence" value="ECO:0007669"/>
    <property type="project" value="UniProtKB-UniRule"/>
</dbReference>
<comment type="function">
    <text evidence="5 7">Allows the formation of correctly charged Gln-tRNA(Gln) through the transamidation of misacylated Glu-tRNA(Gln) in organisms which lack glutaminyl-tRNA synthetase. The reaction takes place in the presence of glutamine and ATP through an activated gamma-phospho-Glu-tRNA(Gln). The GatDE system is specific for glutamate and does not act on aspartate.</text>
</comment>
<dbReference type="Gene3D" id="3.40.50.1170">
    <property type="entry name" value="L-asparaginase, N-terminal domain"/>
    <property type="match status" value="1"/>
</dbReference>
<evidence type="ECO:0000313" key="11">
    <source>
        <dbReference type="Proteomes" id="UP000050301"/>
    </source>
</evidence>
<dbReference type="PROSITE" id="PS51732">
    <property type="entry name" value="ASN_GLN_ASE_3"/>
    <property type="match status" value="1"/>
</dbReference>
<dbReference type="InterPro" id="IPR011878">
    <property type="entry name" value="GatD"/>
</dbReference>
<dbReference type="EC" id="6.3.5.-" evidence="5 7"/>
<evidence type="ECO:0000256" key="5">
    <source>
        <dbReference type="HAMAP-Rule" id="MF_00586"/>
    </source>
</evidence>
<dbReference type="AlphaFoldDB" id="A0A0Q0RRM9"/>
<dbReference type="GO" id="GO:0006520">
    <property type="term" value="P:amino acid metabolic process"/>
    <property type="evidence" value="ECO:0007669"/>
    <property type="project" value="InterPro"/>
</dbReference>
<proteinExistence type="inferred from homology"/>
<dbReference type="HAMAP" id="MF_00586">
    <property type="entry name" value="GatD"/>
    <property type="match status" value="1"/>
</dbReference>
<dbReference type="InterPro" id="IPR040919">
    <property type="entry name" value="Asparaginase_C"/>
</dbReference>
<reference evidence="10 11" key="1">
    <citation type="submission" date="2015-09" db="EMBL/GenBank/DDBJ databases">
        <title>Heavy metals and arsenic resistance mechanisms in polyextremophilic archaea of the family Ferroplasmaceae.</title>
        <authorList>
            <person name="Bulaev A.G."/>
            <person name="Kanygina A.V."/>
        </authorList>
    </citation>
    <scope>NUCLEOTIDE SEQUENCE [LARGE SCALE GENOMIC DNA]</scope>
    <source>
        <strain evidence="10 11">BH2</strain>
    </source>
</reference>
<dbReference type="InterPro" id="IPR006033">
    <property type="entry name" value="AsnA_fam"/>
</dbReference>
<dbReference type="SUPFAM" id="SSF53774">
    <property type="entry name" value="Glutaminase/Asparaginase"/>
    <property type="match status" value="1"/>
</dbReference>
<dbReference type="PROSITE" id="PS00917">
    <property type="entry name" value="ASN_GLN_ASE_2"/>
    <property type="match status" value="1"/>
</dbReference>
<dbReference type="GeneID" id="84221538"/>
<dbReference type="SFLD" id="SFLDS00057">
    <property type="entry name" value="Glutaminase/Asparaginase"/>
    <property type="match status" value="1"/>
</dbReference>